<protein>
    <submittedName>
        <fullName evidence="2">Uncharacterized protein</fullName>
    </submittedName>
</protein>
<organism evidence="2 3">
    <name type="scientific">Dawidia soli</name>
    <dbReference type="NCBI Taxonomy" id="2782352"/>
    <lineage>
        <taxon>Bacteria</taxon>
        <taxon>Pseudomonadati</taxon>
        <taxon>Bacteroidota</taxon>
        <taxon>Cytophagia</taxon>
        <taxon>Cytophagales</taxon>
        <taxon>Chryseotaleaceae</taxon>
        <taxon>Dawidia</taxon>
    </lineage>
</organism>
<keyword evidence="1" id="KW-0472">Membrane</keyword>
<dbReference type="AlphaFoldDB" id="A0AAP2D6H8"/>
<dbReference type="RefSeq" id="WP_254089479.1">
    <property type="nucleotide sequence ID" value="NZ_JAHESC010000007.1"/>
</dbReference>
<reference evidence="2 3" key="1">
    <citation type="submission" date="2021-05" db="EMBL/GenBank/DDBJ databases">
        <title>A Polyphasic approach of four new species of the genus Ohtaekwangia: Ohtaekwangia histidinii sp. nov., Ohtaekwangia cretensis sp. nov., Ohtaekwangia indiensis sp. nov., Ohtaekwangia reichenbachii sp. nov. from diverse environment.</title>
        <authorList>
            <person name="Octaviana S."/>
        </authorList>
    </citation>
    <scope>NUCLEOTIDE SEQUENCE [LARGE SCALE GENOMIC DNA]</scope>
    <source>
        <strain evidence="2 3">PWU37</strain>
    </source>
</reference>
<evidence type="ECO:0000313" key="2">
    <source>
        <dbReference type="EMBL" id="MBT1686238.1"/>
    </source>
</evidence>
<keyword evidence="3" id="KW-1185">Reference proteome</keyword>
<accession>A0AAP2D6H8</accession>
<dbReference type="Proteomes" id="UP001319180">
    <property type="component" value="Unassembled WGS sequence"/>
</dbReference>
<dbReference type="EMBL" id="JAHESC010000007">
    <property type="protein sequence ID" value="MBT1686238.1"/>
    <property type="molecule type" value="Genomic_DNA"/>
</dbReference>
<feature type="transmembrane region" description="Helical" evidence="1">
    <location>
        <begin position="6"/>
        <end position="26"/>
    </location>
</feature>
<evidence type="ECO:0000256" key="1">
    <source>
        <dbReference type="SAM" id="Phobius"/>
    </source>
</evidence>
<comment type="caution">
    <text evidence="2">The sequence shown here is derived from an EMBL/GenBank/DDBJ whole genome shotgun (WGS) entry which is preliminary data.</text>
</comment>
<sequence>MKGKGIVFLLVALVLPSVIFVFLKFFGKNEFAVEPLFQVAPAAGVPIACGHVTFPYHVPDSVLRNTLQHKKIDTVLLVVLGELDKESGTQLARIEETFGDSRFMERLTFPKKELEEMYRTCVFLLPESHNVVMLDETGTIRGQYNASDREDVDRLLTELTIVFKKY</sequence>
<keyword evidence="1" id="KW-0812">Transmembrane</keyword>
<name>A0AAP2D6H8_9BACT</name>
<proteinExistence type="predicted"/>
<keyword evidence="1" id="KW-1133">Transmembrane helix</keyword>
<gene>
    <name evidence="2" type="ORF">KK078_06705</name>
</gene>
<evidence type="ECO:0000313" key="3">
    <source>
        <dbReference type="Proteomes" id="UP001319180"/>
    </source>
</evidence>